<evidence type="ECO:0000313" key="4">
    <source>
        <dbReference type="EMBL" id="MFC7381148.1"/>
    </source>
</evidence>
<keyword evidence="5" id="KW-1185">Reference proteome</keyword>
<dbReference type="CDD" id="cd16936">
    <property type="entry name" value="HATPase_RsbW-like"/>
    <property type="match status" value="1"/>
</dbReference>
<accession>A0ABW2NUR3</accession>
<dbReference type="InterPro" id="IPR003594">
    <property type="entry name" value="HATPase_dom"/>
</dbReference>
<dbReference type="Gene3D" id="3.30.565.10">
    <property type="entry name" value="Histidine kinase-like ATPase, C-terminal domain"/>
    <property type="match status" value="1"/>
</dbReference>
<dbReference type="SUPFAM" id="SSF55874">
    <property type="entry name" value="ATPase domain of HSP90 chaperone/DNA topoisomerase II/histidine kinase"/>
    <property type="match status" value="1"/>
</dbReference>
<keyword evidence="1" id="KW-0808">Transferase</keyword>
<dbReference type="InterPro" id="IPR036890">
    <property type="entry name" value="HATPase_C_sf"/>
</dbReference>
<dbReference type="Proteomes" id="UP001596496">
    <property type="component" value="Unassembled WGS sequence"/>
</dbReference>
<sequence>MTVPCDPTHHVRPAHALGDERGARLEPTSATRENAWSLEAGPGSVAQARALVRDAVVGWGLSELADEAVLIVSELCTNAVRHGRPPVTLVLRASGRCLGGEVADHGESFAIPRPRASDEDEGGRGLQIVEHLTDEWGVDSGVHGVGKAVWWRRCR</sequence>
<comment type="caution">
    <text evidence="4">The sequence shown here is derived from an EMBL/GenBank/DDBJ whole genome shotgun (WGS) entry which is preliminary data.</text>
</comment>
<protein>
    <submittedName>
        <fullName evidence="4">ATP-binding protein</fullName>
    </submittedName>
</protein>
<dbReference type="PANTHER" id="PTHR35526">
    <property type="entry name" value="ANTI-SIGMA-F FACTOR RSBW-RELATED"/>
    <property type="match status" value="1"/>
</dbReference>
<organism evidence="4 5">
    <name type="scientific">Sphaerisporangium rhizosphaerae</name>
    <dbReference type="NCBI Taxonomy" id="2269375"/>
    <lineage>
        <taxon>Bacteria</taxon>
        <taxon>Bacillati</taxon>
        <taxon>Actinomycetota</taxon>
        <taxon>Actinomycetes</taxon>
        <taxon>Streptosporangiales</taxon>
        <taxon>Streptosporangiaceae</taxon>
        <taxon>Sphaerisporangium</taxon>
    </lineage>
</organism>
<dbReference type="PANTHER" id="PTHR35526:SF3">
    <property type="entry name" value="ANTI-SIGMA-F FACTOR RSBW"/>
    <property type="match status" value="1"/>
</dbReference>
<feature type="domain" description="Histidine kinase/HSP90-like ATPase" evidence="3">
    <location>
        <begin position="39"/>
        <end position="150"/>
    </location>
</feature>
<name>A0ABW2NUR3_9ACTN</name>
<evidence type="ECO:0000256" key="1">
    <source>
        <dbReference type="ARBA" id="ARBA00022527"/>
    </source>
</evidence>
<keyword evidence="1" id="KW-0723">Serine/threonine-protein kinase</keyword>
<evidence type="ECO:0000313" key="5">
    <source>
        <dbReference type="Proteomes" id="UP001596496"/>
    </source>
</evidence>
<dbReference type="InterPro" id="IPR050267">
    <property type="entry name" value="Anti-sigma-factor_SerPK"/>
</dbReference>
<reference evidence="5" key="1">
    <citation type="journal article" date="2019" name="Int. J. Syst. Evol. Microbiol.">
        <title>The Global Catalogue of Microorganisms (GCM) 10K type strain sequencing project: providing services to taxonomists for standard genome sequencing and annotation.</title>
        <authorList>
            <consortium name="The Broad Institute Genomics Platform"/>
            <consortium name="The Broad Institute Genome Sequencing Center for Infectious Disease"/>
            <person name="Wu L."/>
            <person name="Ma J."/>
        </authorList>
    </citation>
    <scope>NUCLEOTIDE SEQUENCE [LARGE SCALE GENOMIC DNA]</scope>
    <source>
        <strain evidence="5">CECT 7649</strain>
    </source>
</reference>
<dbReference type="GO" id="GO:0005524">
    <property type="term" value="F:ATP binding"/>
    <property type="evidence" value="ECO:0007669"/>
    <property type="project" value="UniProtKB-KW"/>
</dbReference>
<keyword evidence="4" id="KW-0067">ATP-binding</keyword>
<gene>
    <name evidence="4" type="ORF">ACFQSB_02945</name>
</gene>
<dbReference type="EMBL" id="JBHTCG010000002">
    <property type="protein sequence ID" value="MFC7381148.1"/>
    <property type="molecule type" value="Genomic_DNA"/>
</dbReference>
<proteinExistence type="predicted"/>
<dbReference type="RefSeq" id="WP_380824090.1">
    <property type="nucleotide sequence ID" value="NZ_JBHTCG010000002.1"/>
</dbReference>
<dbReference type="Pfam" id="PF13581">
    <property type="entry name" value="HATPase_c_2"/>
    <property type="match status" value="1"/>
</dbReference>
<feature type="region of interest" description="Disordered" evidence="2">
    <location>
        <begin position="1"/>
        <end position="33"/>
    </location>
</feature>
<evidence type="ECO:0000259" key="3">
    <source>
        <dbReference type="Pfam" id="PF13581"/>
    </source>
</evidence>
<keyword evidence="1" id="KW-0418">Kinase</keyword>
<keyword evidence="4" id="KW-0547">Nucleotide-binding</keyword>
<evidence type="ECO:0000256" key="2">
    <source>
        <dbReference type="SAM" id="MobiDB-lite"/>
    </source>
</evidence>